<dbReference type="Gene3D" id="3.90.1150.10">
    <property type="entry name" value="Aspartate Aminotransferase, domain 1"/>
    <property type="match status" value="1"/>
</dbReference>
<dbReference type="Gene3D" id="3.40.640.10">
    <property type="entry name" value="Type I PLP-dependent aspartate aminotransferase-like (Major domain)"/>
    <property type="match status" value="1"/>
</dbReference>
<feature type="compositionally biased region" description="Low complexity" evidence="6">
    <location>
        <begin position="984"/>
        <end position="1022"/>
    </location>
</feature>
<dbReference type="GO" id="GO:0006520">
    <property type="term" value="P:amino acid metabolic process"/>
    <property type="evidence" value="ECO:0007669"/>
    <property type="project" value="InterPro"/>
</dbReference>
<feature type="region of interest" description="Disordered" evidence="6">
    <location>
        <begin position="781"/>
        <end position="1042"/>
    </location>
</feature>
<keyword evidence="4" id="KW-0456">Lyase</keyword>
<keyword evidence="7" id="KW-1133">Transmembrane helix</keyword>
<feature type="modified residue" description="N6-(pyridoxal phosphate)lysine" evidence="5">
    <location>
        <position position="563"/>
    </location>
</feature>
<feature type="region of interest" description="Disordered" evidence="6">
    <location>
        <begin position="233"/>
        <end position="256"/>
    </location>
</feature>
<dbReference type="GO" id="GO:0019752">
    <property type="term" value="P:carboxylic acid metabolic process"/>
    <property type="evidence" value="ECO:0007669"/>
    <property type="project" value="InterPro"/>
</dbReference>
<dbReference type="PRINTS" id="PR00800">
    <property type="entry name" value="YHDCRBOXLASE"/>
</dbReference>
<feature type="transmembrane region" description="Helical" evidence="7">
    <location>
        <begin position="187"/>
        <end position="210"/>
    </location>
</feature>
<evidence type="ECO:0000256" key="8">
    <source>
        <dbReference type="SAM" id="SignalP"/>
    </source>
</evidence>
<dbReference type="PANTHER" id="PTHR11999:SF140">
    <property type="entry name" value="HISTIDINE DECARBOXYASE LIKE"/>
    <property type="match status" value="1"/>
</dbReference>
<dbReference type="GO" id="GO:0030170">
    <property type="term" value="F:pyridoxal phosphate binding"/>
    <property type="evidence" value="ECO:0007669"/>
    <property type="project" value="InterPro"/>
</dbReference>
<dbReference type="SUPFAM" id="SSF53383">
    <property type="entry name" value="PLP-dependent transferases"/>
    <property type="match status" value="1"/>
</dbReference>
<dbReference type="Pfam" id="PF00282">
    <property type="entry name" value="Pyridoxal_deC"/>
    <property type="match status" value="1"/>
</dbReference>
<dbReference type="InterPro" id="IPR002129">
    <property type="entry name" value="PyrdxlP-dep_de-COase"/>
</dbReference>
<organism evidence="9 10">
    <name type="scientific">Parascaris univalens</name>
    <name type="common">Nematode worm</name>
    <dbReference type="NCBI Taxonomy" id="6257"/>
    <lineage>
        <taxon>Eukaryota</taxon>
        <taxon>Metazoa</taxon>
        <taxon>Ecdysozoa</taxon>
        <taxon>Nematoda</taxon>
        <taxon>Chromadorea</taxon>
        <taxon>Rhabditida</taxon>
        <taxon>Spirurina</taxon>
        <taxon>Ascaridomorpha</taxon>
        <taxon>Ascaridoidea</taxon>
        <taxon>Ascarididae</taxon>
        <taxon>Parascaris</taxon>
    </lineage>
</organism>
<evidence type="ECO:0000256" key="2">
    <source>
        <dbReference type="ARBA" id="ARBA00009533"/>
    </source>
</evidence>
<proteinExistence type="inferred from homology"/>
<dbReference type="InterPro" id="IPR010977">
    <property type="entry name" value="Aromatic_deC"/>
</dbReference>
<dbReference type="WBParaSite" id="PgR030_g046_t01">
    <property type="protein sequence ID" value="PgR030_g046_t01"/>
    <property type="gene ID" value="PgR030_g046"/>
</dbReference>
<evidence type="ECO:0000256" key="4">
    <source>
        <dbReference type="ARBA" id="ARBA00023239"/>
    </source>
</evidence>
<keyword evidence="7" id="KW-0812">Transmembrane</keyword>
<evidence type="ECO:0000256" key="5">
    <source>
        <dbReference type="PIRSR" id="PIRSR602129-50"/>
    </source>
</evidence>
<dbReference type="InterPro" id="IPR015424">
    <property type="entry name" value="PyrdxlP-dep_Trfase"/>
</dbReference>
<evidence type="ECO:0000313" key="10">
    <source>
        <dbReference type="WBParaSite" id="PgR030_g046_t01"/>
    </source>
</evidence>
<reference evidence="10" key="1">
    <citation type="submission" date="2022-11" db="UniProtKB">
        <authorList>
            <consortium name="WormBaseParasite"/>
        </authorList>
    </citation>
    <scope>IDENTIFICATION</scope>
</reference>
<dbReference type="GO" id="GO:0016831">
    <property type="term" value="F:carboxy-lyase activity"/>
    <property type="evidence" value="ECO:0007669"/>
    <property type="project" value="InterPro"/>
</dbReference>
<accession>A0A915BA82</accession>
<feature type="compositionally biased region" description="Basic residues" evidence="6">
    <location>
        <begin position="241"/>
        <end position="252"/>
    </location>
</feature>
<evidence type="ECO:0000256" key="3">
    <source>
        <dbReference type="ARBA" id="ARBA00022898"/>
    </source>
</evidence>
<keyword evidence="3 5" id="KW-0663">Pyridoxal phosphate</keyword>
<evidence type="ECO:0000256" key="1">
    <source>
        <dbReference type="ARBA" id="ARBA00001933"/>
    </source>
</evidence>
<feature type="compositionally biased region" description="Basic and acidic residues" evidence="6">
    <location>
        <begin position="803"/>
        <end position="816"/>
    </location>
</feature>
<name>A0A915BA82_PARUN</name>
<evidence type="ECO:0000256" key="7">
    <source>
        <dbReference type="SAM" id="Phobius"/>
    </source>
</evidence>
<dbReference type="GO" id="GO:0005737">
    <property type="term" value="C:cytoplasm"/>
    <property type="evidence" value="ECO:0007669"/>
    <property type="project" value="TreeGrafter"/>
</dbReference>
<keyword evidence="7" id="KW-0472">Membrane</keyword>
<feature type="chain" id="PRO_5037127581" evidence="8">
    <location>
        <begin position="25"/>
        <end position="1047"/>
    </location>
</feature>
<feature type="signal peptide" evidence="8">
    <location>
        <begin position="1"/>
        <end position="24"/>
    </location>
</feature>
<protein>
    <submittedName>
        <fullName evidence="10">Histidine decarboxylase</fullName>
    </submittedName>
</protein>
<dbReference type="InterPro" id="IPR015421">
    <property type="entry name" value="PyrdxlP-dep_Trfase_major"/>
</dbReference>
<evidence type="ECO:0000313" key="9">
    <source>
        <dbReference type="Proteomes" id="UP000887569"/>
    </source>
</evidence>
<comment type="cofactor">
    <cofactor evidence="1 5">
        <name>pyridoxal 5'-phosphate</name>
        <dbReference type="ChEBI" id="CHEBI:597326"/>
    </cofactor>
</comment>
<keyword evidence="9" id="KW-1185">Reference proteome</keyword>
<feature type="region of interest" description="Disordered" evidence="6">
    <location>
        <begin position="282"/>
        <end position="303"/>
    </location>
</feature>
<evidence type="ECO:0000256" key="6">
    <source>
        <dbReference type="SAM" id="MobiDB-lite"/>
    </source>
</evidence>
<dbReference type="Proteomes" id="UP000887569">
    <property type="component" value="Unplaced"/>
</dbReference>
<feature type="compositionally biased region" description="Basic and acidic residues" evidence="6">
    <location>
        <begin position="786"/>
        <end position="796"/>
    </location>
</feature>
<feature type="compositionally biased region" description="Basic and acidic residues" evidence="6">
    <location>
        <begin position="905"/>
        <end position="959"/>
    </location>
</feature>
<dbReference type="PANTHER" id="PTHR11999">
    <property type="entry name" value="GROUP II PYRIDOXAL-5-PHOSPHATE DECARBOXYLASE"/>
    <property type="match status" value="1"/>
</dbReference>
<sequence length="1047" mass="117235">MKCLVWYFAILLLLDADLDEATEAVFFDGVVKVFAEEGIQPDFINYIEEYFANSSAERFDIVHMEDARVCSKSDTFATTNLITANRITIFFSRQDFKWCILLQNNGAVVQFYEYELNRMAAHVAVPGQGTFSMDFNKDTWQTELRSMLDKICLSMSGKIRRKRDAEKVDDRRKTDEVSFWKKKTAPFWAALAIAAIITFGFVCIAIIFYIDHRKSRKYIGMLKSRASVMKYPEKGSAEKKKDKKKSEKKKSSKTPAADEFVKKMNDVASFCVSIDERGIKKNEDAKGKRHTLGKPLDKTVPPNEKPIELETLLAELRSEILPMFEERPPVRAHGFYPGVQSKTDIVVSTLCDTLASQGNITDGCHAMNELELLSTNWVGKAMGLPKQFLFDKDGNGGGMILNTTTCGMFTAMVAAYQRKVLEMQSAIVEAKKAGVQAGGIRKMISYGCQEAHFSFDIGCRLAKVDCKLITPDTDGTIDVEELKREIASDVGSEKAPAFINVTLGSAQACTFDKLSEVVKVAKKYGIWVHVDASYAGNYFVCEQYRGRLMGIENAHSICVNLHKCLTQCCTEAFFWTVDYKVVKRTKPIVTNMLRALHADGSCHELATAASNRYKPLKTYIWFKLNGLEGLREYIRSVNAMTSRFRQHMSADGRLIDKTCAPDYGFIVFSCQGEQANELTYRFCSYIIKSGKMAVSLVSSNRSTMIRLAFNREHFTQAEVDVSWNVLRQLLDEWQSEEKKGNIASNTECARLIHEGNAGVMGPPSMSLESIGACSSLNTPAVMAETASKEKAKEREPIMSPGDSGKKDEMDENEKKAQKAVVGKLHGRAKTAEPPSTATAKYPDYVIKRKSSKGSEAEKSASKKTSKKISSKKEAKERKPKRSINESSSKKEWKKASSRKGAKSVPSEKENKEVSSKKEDEDVSNKKEISEESSKKEAKEPSFTKEDKQFSSRKKDNVGEKDDDEERGDEASNREAEGESNKMQSESTSESSSSSTTSLSSTAKAQKWKLLQQKWEMGRAPTARSRRTARTGERDKKKASGGHFCFFM</sequence>
<keyword evidence="8" id="KW-0732">Signal</keyword>
<comment type="similarity">
    <text evidence="2">Belongs to the group II decarboxylase family.</text>
</comment>
<dbReference type="InterPro" id="IPR015422">
    <property type="entry name" value="PyrdxlP-dep_Trfase_small"/>
</dbReference>
<feature type="compositionally biased region" description="Basic and acidic residues" evidence="6">
    <location>
        <begin position="968"/>
        <end position="979"/>
    </location>
</feature>
<dbReference type="AlphaFoldDB" id="A0A915BA82"/>